<reference evidence="3 4" key="1">
    <citation type="submission" date="2023-04" db="EMBL/GenBank/DDBJ databases">
        <title>A novel bacteria isolated from coastal sediment.</title>
        <authorList>
            <person name="Liu X.-J."/>
            <person name="Du Z.-J."/>
        </authorList>
    </citation>
    <scope>NUCLEOTIDE SEQUENCE [LARGE SCALE GENOMIC DNA]</scope>
    <source>
        <strain evidence="3 4">SDUM461003</strain>
    </source>
</reference>
<gene>
    <name evidence="3" type="ORF">QEH52_17565</name>
</gene>
<keyword evidence="4" id="KW-1185">Reference proteome</keyword>
<comment type="caution">
    <text evidence="3">The sequence shown here is derived from an EMBL/GenBank/DDBJ whole genome shotgun (WGS) entry which is preliminary data.</text>
</comment>
<feature type="region of interest" description="Disordered" evidence="1">
    <location>
        <begin position="423"/>
        <end position="443"/>
    </location>
</feature>
<proteinExistence type="predicted"/>
<keyword evidence="2" id="KW-1133">Transmembrane helix</keyword>
<evidence type="ECO:0008006" key="5">
    <source>
        <dbReference type="Google" id="ProtNLM"/>
    </source>
</evidence>
<dbReference type="EMBL" id="JARXHW010000063">
    <property type="protein sequence ID" value="MDQ8209340.1"/>
    <property type="molecule type" value="Genomic_DNA"/>
</dbReference>
<name>A0ABU1AYV2_9BACT</name>
<keyword evidence="2" id="KW-0812">Transmembrane</keyword>
<feature type="transmembrane region" description="Helical" evidence="2">
    <location>
        <begin position="16"/>
        <end position="35"/>
    </location>
</feature>
<organism evidence="3 4">
    <name type="scientific">Thalassobacterium maritimum</name>
    <dbReference type="NCBI Taxonomy" id="3041265"/>
    <lineage>
        <taxon>Bacteria</taxon>
        <taxon>Pseudomonadati</taxon>
        <taxon>Verrucomicrobiota</taxon>
        <taxon>Opitutia</taxon>
        <taxon>Puniceicoccales</taxon>
        <taxon>Coraliomargaritaceae</taxon>
        <taxon>Thalassobacterium</taxon>
    </lineage>
</organism>
<evidence type="ECO:0000256" key="1">
    <source>
        <dbReference type="SAM" id="MobiDB-lite"/>
    </source>
</evidence>
<evidence type="ECO:0000313" key="4">
    <source>
        <dbReference type="Proteomes" id="UP001225316"/>
    </source>
</evidence>
<keyword evidence="2" id="KW-0472">Membrane</keyword>
<dbReference type="Proteomes" id="UP001225316">
    <property type="component" value="Unassembled WGS sequence"/>
</dbReference>
<sequence length="762" mass="82505">MRDNRYTNGSSKRGSVVLMVLIMATAVMVIAFSLLKTTTTSTRVTDRHVARLQAQSTAEALLEYGVAQLADQLESKTSFTEDELQPGNSPLVIPSSASAFFEGTDVNMGSLELRAGVLPSGDWKYISPIDLLYEYDELAGKIVFSREVELFSKASVRSSVGPDVTAYLAETFVVRDAPLFTNAIFYNSDLVFNPGYDTDVVGPTHTNGNLNVEVNSGYDLSFYGKVTVVGDLTRGNTSGGGGGIYFTSSADPITLAAMGSGTSTLDSSSSSWLSRATDRWNGFVQDSAMGVETQNVVAFNDYTPDDPTTPANERDNSAYALIEPLLPADHPDRKSDSVRNQKMQYKAGLIIKLEPGGVLKGYTPVRENSSVASSAPTSDAGGNIQYAEVTLPADVIGDPDPTFTSIENNAPEYYGTEDTTTTESYTYTTGRGRDKQTHTGYTTTTTTTVTSGLYDHRENKAVDTVALDVERLKYYIDNKDNSSTGFDGTFDVDSQWNGVVYVEFPTSRSTTDGVYDYGTSTNSYNVVPAVDSDSSGTEMALMIIDAKEVPEPTGVVEPGFTLASNAPTYLVGSFNADGVPHPKDSTEPDNSAEQPAAILVDSLTLLSDNWESNRANTLVDGRSEIQSDRPANSYIEVAAALVTGTPNDLPSYAPYATTDASRPYSLGVINLPRFLEYWGSSRTVTIRGSLVSLFESEVRPDGAPTNFNDYYVPPTRDWGFNTLFAEGRFPPGTPVIRNYRRVNFSSITKSEYEAAIQELDDL</sequence>
<evidence type="ECO:0000256" key="2">
    <source>
        <dbReference type="SAM" id="Phobius"/>
    </source>
</evidence>
<evidence type="ECO:0000313" key="3">
    <source>
        <dbReference type="EMBL" id="MDQ8209340.1"/>
    </source>
</evidence>
<dbReference type="RefSeq" id="WP_308952242.1">
    <property type="nucleotide sequence ID" value="NZ_JARXHW010000063.1"/>
</dbReference>
<accession>A0ABU1AYV2</accession>
<protein>
    <recommendedName>
        <fullName evidence="5">DUF4900 domain-containing protein</fullName>
    </recommendedName>
</protein>